<protein>
    <submittedName>
        <fullName evidence="1">Uncharacterized protein</fullName>
    </submittedName>
</protein>
<reference evidence="1 2" key="1">
    <citation type="submission" date="2021-06" db="EMBL/GenBank/DDBJ databases">
        <title>Caerostris darwini draft genome.</title>
        <authorList>
            <person name="Kono N."/>
            <person name="Arakawa K."/>
        </authorList>
    </citation>
    <scope>NUCLEOTIDE SEQUENCE [LARGE SCALE GENOMIC DNA]</scope>
</reference>
<evidence type="ECO:0000313" key="1">
    <source>
        <dbReference type="EMBL" id="GIY67005.1"/>
    </source>
</evidence>
<evidence type="ECO:0000313" key="2">
    <source>
        <dbReference type="Proteomes" id="UP001054837"/>
    </source>
</evidence>
<dbReference type="Proteomes" id="UP001054837">
    <property type="component" value="Unassembled WGS sequence"/>
</dbReference>
<comment type="caution">
    <text evidence="1">The sequence shown here is derived from an EMBL/GenBank/DDBJ whole genome shotgun (WGS) entry which is preliminary data.</text>
</comment>
<organism evidence="1 2">
    <name type="scientific">Caerostris darwini</name>
    <dbReference type="NCBI Taxonomy" id="1538125"/>
    <lineage>
        <taxon>Eukaryota</taxon>
        <taxon>Metazoa</taxon>
        <taxon>Ecdysozoa</taxon>
        <taxon>Arthropoda</taxon>
        <taxon>Chelicerata</taxon>
        <taxon>Arachnida</taxon>
        <taxon>Araneae</taxon>
        <taxon>Araneomorphae</taxon>
        <taxon>Entelegynae</taxon>
        <taxon>Araneoidea</taxon>
        <taxon>Araneidae</taxon>
        <taxon>Caerostris</taxon>
    </lineage>
</organism>
<proteinExistence type="predicted"/>
<name>A0AAV4VBY0_9ARAC</name>
<accession>A0AAV4VBY0</accession>
<sequence length="117" mass="13118">MTTARHSSCGRTLTFPIRPLPSGAEMLPLTGNTGEKSRKLCEGAEMTLGRKVVYPRFVLKEGVLRLCGQTFASGFMVCEQKDNEALPQHFIGEVFWSESRVVWRMRSLKSRGVLGRN</sequence>
<keyword evidence="2" id="KW-1185">Reference proteome</keyword>
<dbReference type="EMBL" id="BPLQ01012678">
    <property type="protein sequence ID" value="GIY67005.1"/>
    <property type="molecule type" value="Genomic_DNA"/>
</dbReference>
<gene>
    <name evidence="1" type="ORF">CDAR_417721</name>
</gene>
<dbReference type="AlphaFoldDB" id="A0AAV4VBY0"/>